<dbReference type="AlphaFoldDB" id="A0A172TSF8"/>
<keyword evidence="6" id="KW-0862">Zinc</keyword>
<evidence type="ECO:0000259" key="9">
    <source>
        <dbReference type="Pfam" id="PF05572"/>
    </source>
</evidence>
<evidence type="ECO:0000256" key="7">
    <source>
        <dbReference type="ARBA" id="ARBA00023049"/>
    </source>
</evidence>
<evidence type="ECO:0000256" key="5">
    <source>
        <dbReference type="ARBA" id="ARBA00022801"/>
    </source>
</evidence>
<dbReference type="GO" id="GO:0008237">
    <property type="term" value="F:metallopeptidase activity"/>
    <property type="evidence" value="ECO:0007669"/>
    <property type="project" value="UniProtKB-KW"/>
</dbReference>
<dbReference type="Pfam" id="PF05572">
    <property type="entry name" value="Peptidase_M43"/>
    <property type="match status" value="1"/>
</dbReference>
<comment type="similarity">
    <text evidence="1">Belongs to the peptidase M43B family.</text>
</comment>
<name>A0A172TSF8_9BACT</name>
<dbReference type="KEGG" id="fla:SY85_04220"/>
<dbReference type="GO" id="GO:0046872">
    <property type="term" value="F:metal ion binding"/>
    <property type="evidence" value="ECO:0007669"/>
    <property type="project" value="UniProtKB-KW"/>
</dbReference>
<dbReference type="InterPro" id="IPR008754">
    <property type="entry name" value="Peptidase_M43"/>
</dbReference>
<protein>
    <recommendedName>
        <fullName evidence="9">Peptidase M43 pregnancy-associated plasma-A domain-containing protein</fullName>
    </recommendedName>
</protein>
<dbReference type="Gene3D" id="3.40.390.10">
    <property type="entry name" value="Collagenase (Catalytic Domain)"/>
    <property type="match status" value="1"/>
</dbReference>
<evidence type="ECO:0000256" key="2">
    <source>
        <dbReference type="ARBA" id="ARBA00022670"/>
    </source>
</evidence>
<dbReference type="SUPFAM" id="SSF55486">
    <property type="entry name" value="Metalloproteases ('zincins'), catalytic domain"/>
    <property type="match status" value="1"/>
</dbReference>
<keyword evidence="8" id="KW-1015">Disulfide bond</keyword>
<dbReference type="STRING" id="1492898.SY85_04220"/>
<dbReference type="NCBIfam" id="TIGR04183">
    <property type="entry name" value="Por_Secre_tail"/>
    <property type="match status" value="1"/>
</dbReference>
<evidence type="ECO:0000256" key="6">
    <source>
        <dbReference type="ARBA" id="ARBA00022833"/>
    </source>
</evidence>
<dbReference type="InterPro" id="IPR013783">
    <property type="entry name" value="Ig-like_fold"/>
</dbReference>
<accession>A0A172TSF8</accession>
<dbReference type="PANTHER" id="PTHR47466:SF1">
    <property type="entry name" value="METALLOPROTEASE MEP1 (AFU_ORTHOLOGUE AFUA_1G07730)-RELATED"/>
    <property type="match status" value="1"/>
</dbReference>
<keyword evidence="7" id="KW-0482">Metalloprotease</keyword>
<dbReference type="Gene3D" id="2.60.40.10">
    <property type="entry name" value="Immunoglobulins"/>
    <property type="match status" value="1"/>
</dbReference>
<evidence type="ECO:0000256" key="1">
    <source>
        <dbReference type="ARBA" id="ARBA00008721"/>
    </source>
</evidence>
<gene>
    <name evidence="10" type="ORF">SY85_04220</name>
</gene>
<keyword evidence="11" id="KW-1185">Reference proteome</keyword>
<dbReference type="InterPro" id="IPR024079">
    <property type="entry name" value="MetalloPept_cat_dom_sf"/>
</dbReference>
<reference evidence="11" key="1">
    <citation type="submission" date="2015-01" db="EMBL/GenBank/DDBJ databases">
        <title>Flavisolibacter sp./LCS9/ whole genome sequencing.</title>
        <authorList>
            <person name="Kim M.K."/>
            <person name="Srinivasan S."/>
            <person name="Lee J.-J."/>
        </authorList>
    </citation>
    <scope>NUCLEOTIDE SEQUENCE [LARGE SCALE GENOMIC DNA]</scope>
    <source>
        <strain evidence="11">LCS9</strain>
    </source>
</reference>
<dbReference type="InterPro" id="IPR026444">
    <property type="entry name" value="Secre_tail"/>
</dbReference>
<evidence type="ECO:0000313" key="11">
    <source>
        <dbReference type="Proteomes" id="UP000077177"/>
    </source>
</evidence>
<reference evidence="10 11" key="2">
    <citation type="journal article" date="2016" name="Int. J. Syst. Evol. Microbiol.">
        <title>Flavisolibacter tropicus sp. nov., isolated from tropical soil.</title>
        <authorList>
            <person name="Lee J.J."/>
            <person name="Kang M.S."/>
            <person name="Kim G.S."/>
            <person name="Lee C.S."/>
            <person name="Lim S."/>
            <person name="Lee J."/>
            <person name="Roh S.H."/>
            <person name="Kang H."/>
            <person name="Ha J.M."/>
            <person name="Bae S."/>
            <person name="Jung H.Y."/>
            <person name="Kim M.K."/>
        </authorList>
    </citation>
    <scope>NUCLEOTIDE SEQUENCE [LARGE SCALE GENOMIC DNA]</scope>
    <source>
        <strain evidence="10 11">LCS9</strain>
    </source>
</reference>
<keyword evidence="2" id="KW-0645">Protease</keyword>
<dbReference type="Proteomes" id="UP000077177">
    <property type="component" value="Chromosome"/>
</dbReference>
<evidence type="ECO:0000256" key="4">
    <source>
        <dbReference type="ARBA" id="ARBA00022729"/>
    </source>
</evidence>
<proteinExistence type="inferred from homology"/>
<dbReference type="EMBL" id="CP011390">
    <property type="protein sequence ID" value="ANE49814.1"/>
    <property type="molecule type" value="Genomic_DNA"/>
</dbReference>
<evidence type="ECO:0000313" key="10">
    <source>
        <dbReference type="EMBL" id="ANE49814.1"/>
    </source>
</evidence>
<sequence>MIAICSLVFTGTMAQKPLTGSESTTPVPSSKIRCATTEGIQKRLKTDPVYYAAYQKKLKDFQHSKVSALSLTPTTAKLTSTITVPVVIHIVLPNPQVVTDADVQYFIERLNIDFSGLNPDSTNAIPFYGVRGHSLIRFALAKRDPNGKPTIGIVRRASATTIGFDEPQAIKDASSGGSDPWPYKEYYNIWVGESTSGLLGIAPEIGPGTSKSDGVCINYAAFSNNNCYTDPTFSMARTAVHEIGHNFGLYHIFEGGCGNEDFKQITSPDISLPAELLSPADDTPAQSEQTLTCPTGVASNGCTTPAPFGKMYQNFMDYTQDACYSMFTNGQVERMHYVLENFRSGYLTSKALIPVTAPATLDVSVFESVSPGGGEVIGCTPFTYPSNLLCSGNFTPKFRVRNFGTTTVTSLIVGYRLNDGNPVTQNVTVNLPPNATTVVSFPIIPVSSGDNQFKFFTSSPNGQEDLVKSNDTLITTLTISTPTISPINEGFESSFPPKGWTLSNPDNGITWQKINIGKNSTASTYINNFKYSSNDQRDELYTPIFQYSKVDSLKLSFDLSAAVYSDPNTRTTPLDTLEILVTNDCGHSFTSVYKKWGAALQTLGQPAQPYTDEFFPESQSQWRTEQVDLTRFKDNGSIIVAFRNITNWENNIFIDNVQLRTRVLPPALKEKGYLVLPTLNNGLFGLWIYENYKDLRYTSVYNSSGQLVWKKEFSGNTDAYIPVNLQGKPAGVYFVKWGFTGENRIFTERIIIKNE</sequence>
<evidence type="ECO:0000256" key="3">
    <source>
        <dbReference type="ARBA" id="ARBA00022723"/>
    </source>
</evidence>
<keyword evidence="4" id="KW-0732">Signal</keyword>
<feature type="domain" description="Peptidase M43 pregnancy-associated plasma-A" evidence="9">
    <location>
        <begin position="181"/>
        <end position="340"/>
    </location>
</feature>
<evidence type="ECO:0000256" key="8">
    <source>
        <dbReference type="ARBA" id="ARBA00023157"/>
    </source>
</evidence>
<keyword evidence="5" id="KW-0378">Hydrolase</keyword>
<dbReference type="GO" id="GO:0006508">
    <property type="term" value="P:proteolysis"/>
    <property type="evidence" value="ECO:0007669"/>
    <property type="project" value="UniProtKB-KW"/>
</dbReference>
<dbReference type="PANTHER" id="PTHR47466">
    <property type="match status" value="1"/>
</dbReference>
<keyword evidence="3" id="KW-0479">Metal-binding</keyword>
<organism evidence="10 11">
    <name type="scientific">Flavisolibacter tropicus</name>
    <dbReference type="NCBI Taxonomy" id="1492898"/>
    <lineage>
        <taxon>Bacteria</taxon>
        <taxon>Pseudomonadati</taxon>
        <taxon>Bacteroidota</taxon>
        <taxon>Chitinophagia</taxon>
        <taxon>Chitinophagales</taxon>
        <taxon>Chitinophagaceae</taxon>
        <taxon>Flavisolibacter</taxon>
    </lineage>
</organism>